<comment type="caution">
    <text evidence="1">The sequence shown here is derived from an EMBL/GenBank/DDBJ whole genome shotgun (WGS) entry which is preliminary data.</text>
</comment>
<sequence length="120" mass="12858">MLLDVDVDNDVIELVAVDSPVEVEVDSDVTLLSVVDKPVDSELMPLDVEVDNDVIELTVLDRPVDVEVDKLLIAVFVAYSCEPLTASVLVDATWPAAKFVIWRSAPGAPTLTTLDGALPA</sequence>
<evidence type="ECO:0000313" key="2">
    <source>
        <dbReference type="Proteomes" id="UP000494172"/>
    </source>
</evidence>
<accession>A0A9Q9SRI9</accession>
<dbReference type="AlphaFoldDB" id="A0A9Q9SRI9"/>
<protein>
    <submittedName>
        <fullName evidence="1">ATPase</fullName>
    </submittedName>
</protein>
<dbReference type="Proteomes" id="UP000494172">
    <property type="component" value="Unassembled WGS sequence"/>
</dbReference>
<gene>
    <name evidence="1" type="ORF">BAR24066_07267</name>
</gene>
<name>A0A9Q9SRI9_9BURK</name>
<reference evidence="1 2" key="1">
    <citation type="submission" date="2019-09" db="EMBL/GenBank/DDBJ databases">
        <authorList>
            <person name="Depoorter E."/>
        </authorList>
    </citation>
    <scope>NUCLEOTIDE SEQUENCE [LARGE SCALE GENOMIC DNA]</scope>
    <source>
        <strain evidence="1">LMG 24066</strain>
    </source>
</reference>
<organism evidence="1 2">
    <name type="scientific">Burkholderia arboris</name>
    <dbReference type="NCBI Taxonomy" id="488730"/>
    <lineage>
        <taxon>Bacteria</taxon>
        <taxon>Pseudomonadati</taxon>
        <taxon>Pseudomonadota</taxon>
        <taxon>Betaproteobacteria</taxon>
        <taxon>Burkholderiales</taxon>
        <taxon>Burkholderiaceae</taxon>
        <taxon>Burkholderia</taxon>
        <taxon>Burkholderia cepacia complex</taxon>
    </lineage>
</organism>
<dbReference type="EMBL" id="CABVPX010000057">
    <property type="protein sequence ID" value="VWC44746.1"/>
    <property type="molecule type" value="Genomic_DNA"/>
</dbReference>
<proteinExistence type="predicted"/>
<evidence type="ECO:0000313" key="1">
    <source>
        <dbReference type="EMBL" id="VWC44746.1"/>
    </source>
</evidence>